<comment type="caution">
    <text evidence="1">The sequence shown here is derived from an EMBL/GenBank/DDBJ whole genome shotgun (WGS) entry which is preliminary data.</text>
</comment>
<dbReference type="AlphaFoldDB" id="X1FE27"/>
<accession>X1FE27</accession>
<protein>
    <submittedName>
        <fullName evidence="1">Uncharacterized protein</fullName>
    </submittedName>
</protein>
<dbReference type="EMBL" id="BARU01012624">
    <property type="protein sequence ID" value="GAH43242.1"/>
    <property type="molecule type" value="Genomic_DNA"/>
</dbReference>
<gene>
    <name evidence="1" type="ORF">S03H2_23183</name>
</gene>
<evidence type="ECO:0000313" key="1">
    <source>
        <dbReference type="EMBL" id="GAH43242.1"/>
    </source>
</evidence>
<sequence>MIADMADMNGFRKKIAKRIARSIVLNALPGENCHFDLNKTYWPIRAKEILRFHGCEANREADFK</sequence>
<organism evidence="1">
    <name type="scientific">marine sediment metagenome</name>
    <dbReference type="NCBI Taxonomy" id="412755"/>
    <lineage>
        <taxon>unclassified sequences</taxon>
        <taxon>metagenomes</taxon>
        <taxon>ecological metagenomes</taxon>
    </lineage>
</organism>
<name>X1FE27_9ZZZZ</name>
<reference evidence="1" key="1">
    <citation type="journal article" date="2014" name="Front. Microbiol.">
        <title>High frequency of phylogenetically diverse reductive dehalogenase-homologous genes in deep subseafloor sedimentary metagenomes.</title>
        <authorList>
            <person name="Kawai M."/>
            <person name="Futagami T."/>
            <person name="Toyoda A."/>
            <person name="Takaki Y."/>
            <person name="Nishi S."/>
            <person name="Hori S."/>
            <person name="Arai W."/>
            <person name="Tsubouchi T."/>
            <person name="Morono Y."/>
            <person name="Uchiyama I."/>
            <person name="Ito T."/>
            <person name="Fujiyama A."/>
            <person name="Inagaki F."/>
            <person name="Takami H."/>
        </authorList>
    </citation>
    <scope>NUCLEOTIDE SEQUENCE</scope>
    <source>
        <strain evidence="1">Expedition CK06-06</strain>
    </source>
</reference>
<proteinExistence type="predicted"/>